<organism evidence="2 3">
    <name type="scientific">Methylobacterium cerastii</name>
    <dbReference type="NCBI Taxonomy" id="932741"/>
    <lineage>
        <taxon>Bacteria</taxon>
        <taxon>Pseudomonadati</taxon>
        <taxon>Pseudomonadota</taxon>
        <taxon>Alphaproteobacteria</taxon>
        <taxon>Hyphomicrobiales</taxon>
        <taxon>Methylobacteriaceae</taxon>
        <taxon>Methylobacterium</taxon>
    </lineage>
</organism>
<dbReference type="Proteomes" id="UP001055117">
    <property type="component" value="Unassembled WGS sequence"/>
</dbReference>
<feature type="transmembrane region" description="Helical" evidence="1">
    <location>
        <begin position="12"/>
        <end position="33"/>
    </location>
</feature>
<dbReference type="RefSeq" id="WP_238270839.1">
    <property type="nucleotide sequence ID" value="NZ_BPQG01000006.1"/>
</dbReference>
<sequence>MARSRISTGFHRIGFVLAVPMIVVAGVAAFVAWNTAPWPSLCTNVFEQFDARSTCKLVVMQKSGGILVRGPLGAPMQFPSDATATEMRAAIQQYRASLPNQAALEPIPSDLTPGTAHPDYLWAWLALATAALLYAASWALGWIIDGFAGSKAARE</sequence>
<proteinExistence type="predicted"/>
<accession>A0ABQ4QCU9</accession>
<keyword evidence="3" id="KW-1185">Reference proteome</keyword>
<evidence type="ECO:0000256" key="1">
    <source>
        <dbReference type="SAM" id="Phobius"/>
    </source>
</evidence>
<keyword evidence="1" id="KW-1133">Transmembrane helix</keyword>
<dbReference type="EMBL" id="BPQG01000006">
    <property type="protein sequence ID" value="GJD42846.1"/>
    <property type="molecule type" value="Genomic_DNA"/>
</dbReference>
<keyword evidence="1" id="KW-0812">Transmembrane</keyword>
<name>A0ABQ4QCU9_9HYPH</name>
<evidence type="ECO:0008006" key="4">
    <source>
        <dbReference type="Google" id="ProtNLM"/>
    </source>
</evidence>
<feature type="transmembrane region" description="Helical" evidence="1">
    <location>
        <begin position="121"/>
        <end position="144"/>
    </location>
</feature>
<keyword evidence="1" id="KW-0472">Membrane</keyword>
<evidence type="ECO:0000313" key="3">
    <source>
        <dbReference type="Proteomes" id="UP001055117"/>
    </source>
</evidence>
<gene>
    <name evidence="2" type="ORF">AFCDBAGC_0688</name>
</gene>
<reference evidence="2 3" key="1">
    <citation type="journal article" date="2021" name="Front. Microbiol.">
        <title>Comprehensive Comparative Genomics and Phenotyping of Methylobacterium Species.</title>
        <authorList>
            <person name="Alessa O."/>
            <person name="Ogura Y."/>
            <person name="Fujitani Y."/>
            <person name="Takami H."/>
            <person name="Hayashi T."/>
            <person name="Sahin N."/>
            <person name="Tani A."/>
        </authorList>
    </citation>
    <scope>NUCLEOTIDE SEQUENCE [LARGE SCALE GENOMIC DNA]</scope>
    <source>
        <strain evidence="2 3">DSM 23679</strain>
    </source>
</reference>
<comment type="caution">
    <text evidence="2">The sequence shown here is derived from an EMBL/GenBank/DDBJ whole genome shotgun (WGS) entry which is preliminary data.</text>
</comment>
<evidence type="ECO:0000313" key="2">
    <source>
        <dbReference type="EMBL" id="GJD42846.1"/>
    </source>
</evidence>
<protein>
    <recommendedName>
        <fullName evidence="4">Cytochrome C</fullName>
    </recommendedName>
</protein>